<dbReference type="PANTHER" id="PTHR22950:SF678">
    <property type="entry name" value="VACUOLAR AMINO ACID TRANSPORTER 5-RELATED"/>
    <property type="match status" value="1"/>
</dbReference>
<accession>A0A7S3SZY1</accession>
<dbReference type="AlphaFoldDB" id="A0A7S3SZY1"/>
<dbReference type="GO" id="GO:0061459">
    <property type="term" value="F:L-arginine transmembrane transporter activity"/>
    <property type="evidence" value="ECO:0007669"/>
    <property type="project" value="TreeGrafter"/>
</dbReference>
<evidence type="ECO:0000256" key="8">
    <source>
        <dbReference type="ARBA" id="ARBA00023136"/>
    </source>
</evidence>
<dbReference type="GO" id="GO:0005313">
    <property type="term" value="F:L-glutamate transmembrane transporter activity"/>
    <property type="evidence" value="ECO:0007669"/>
    <property type="project" value="TreeGrafter"/>
</dbReference>
<evidence type="ECO:0000256" key="1">
    <source>
        <dbReference type="ARBA" id="ARBA00004128"/>
    </source>
</evidence>
<evidence type="ECO:0000313" key="11">
    <source>
        <dbReference type="EMBL" id="CAE0569860.1"/>
    </source>
</evidence>
<evidence type="ECO:0000256" key="4">
    <source>
        <dbReference type="ARBA" id="ARBA00022554"/>
    </source>
</evidence>
<dbReference type="InterPro" id="IPR013057">
    <property type="entry name" value="AA_transpt_TM"/>
</dbReference>
<keyword evidence="6" id="KW-0029">Amino-acid transport</keyword>
<feature type="transmembrane region" description="Helical" evidence="9">
    <location>
        <begin position="69"/>
        <end position="87"/>
    </location>
</feature>
<keyword evidence="7 9" id="KW-1133">Transmembrane helix</keyword>
<dbReference type="Pfam" id="PF01490">
    <property type="entry name" value="Aa_trans"/>
    <property type="match status" value="1"/>
</dbReference>
<sequence>MPKATSRRPLGEVSTPVQQFIRSRVLVPKAIEPLGASGPLLDRRLWVAAAVPILAPLVSLRRIDALKYASLLALGCLLLVTVEIVAFSSGPVLRASPLLNPYSNSSRNCFPPNGDLPCRGAVSAATSALDAVRKVPIFVFSFTCQQNIVSITNELRRPSQRRVAAAVVLSEAVAVGQYLLVGFCGYFTFGDQIAGDVLASYPASPIVSFARVLMALSVVLSYGLQSHPSRSCLLSLLSVARAARDARRREIESVIAFGV</sequence>
<evidence type="ECO:0000256" key="9">
    <source>
        <dbReference type="SAM" id="Phobius"/>
    </source>
</evidence>
<dbReference type="GO" id="GO:0015194">
    <property type="term" value="F:L-serine transmembrane transporter activity"/>
    <property type="evidence" value="ECO:0007669"/>
    <property type="project" value="TreeGrafter"/>
</dbReference>
<keyword evidence="5 9" id="KW-0812">Transmembrane</keyword>
<dbReference type="EMBL" id="HBIR01038275">
    <property type="protein sequence ID" value="CAE0569860.1"/>
    <property type="molecule type" value="Transcribed_RNA"/>
</dbReference>
<evidence type="ECO:0000256" key="3">
    <source>
        <dbReference type="ARBA" id="ARBA00022448"/>
    </source>
</evidence>
<organism evidence="11">
    <name type="scientific">Emiliania huxleyi</name>
    <name type="common">Coccolithophore</name>
    <name type="synonym">Pontosphaera huxleyi</name>
    <dbReference type="NCBI Taxonomy" id="2903"/>
    <lineage>
        <taxon>Eukaryota</taxon>
        <taxon>Haptista</taxon>
        <taxon>Haptophyta</taxon>
        <taxon>Prymnesiophyceae</taxon>
        <taxon>Isochrysidales</taxon>
        <taxon>Noelaerhabdaceae</taxon>
        <taxon>Emiliania</taxon>
    </lineage>
</organism>
<dbReference type="GO" id="GO:0015189">
    <property type="term" value="F:L-lysine transmembrane transporter activity"/>
    <property type="evidence" value="ECO:0007669"/>
    <property type="project" value="TreeGrafter"/>
</dbReference>
<reference evidence="11" key="1">
    <citation type="submission" date="2021-01" db="EMBL/GenBank/DDBJ databases">
        <authorList>
            <person name="Corre E."/>
            <person name="Pelletier E."/>
            <person name="Niang G."/>
            <person name="Scheremetjew M."/>
            <person name="Finn R."/>
            <person name="Kale V."/>
            <person name="Holt S."/>
            <person name="Cochrane G."/>
            <person name="Meng A."/>
            <person name="Brown T."/>
            <person name="Cohen L."/>
        </authorList>
    </citation>
    <scope>NUCLEOTIDE SEQUENCE</scope>
    <source>
        <strain evidence="11">379</strain>
    </source>
</reference>
<gene>
    <name evidence="11" type="ORF">EHUX00137_LOCUS29853</name>
</gene>
<proteinExistence type="inferred from homology"/>
<comment type="similarity">
    <text evidence="2">Belongs to the amino acid/polyamine transporter 2 family.</text>
</comment>
<dbReference type="GO" id="GO:0005290">
    <property type="term" value="F:L-histidine transmembrane transporter activity"/>
    <property type="evidence" value="ECO:0007669"/>
    <property type="project" value="TreeGrafter"/>
</dbReference>
<protein>
    <recommendedName>
        <fullName evidence="10">Amino acid transporter transmembrane domain-containing protein</fullName>
    </recommendedName>
</protein>
<dbReference type="PANTHER" id="PTHR22950">
    <property type="entry name" value="AMINO ACID TRANSPORTER"/>
    <property type="match status" value="1"/>
</dbReference>
<keyword evidence="8 9" id="KW-0472">Membrane</keyword>
<evidence type="ECO:0000256" key="7">
    <source>
        <dbReference type="ARBA" id="ARBA00022989"/>
    </source>
</evidence>
<comment type="subcellular location">
    <subcellularLocation>
        <location evidence="1">Vacuole membrane</location>
        <topology evidence="1">Multi-pass membrane protein</topology>
    </subcellularLocation>
</comment>
<keyword evidence="4" id="KW-0926">Vacuole</keyword>
<keyword evidence="3" id="KW-0813">Transport</keyword>
<evidence type="ECO:0000259" key="10">
    <source>
        <dbReference type="Pfam" id="PF01490"/>
    </source>
</evidence>
<evidence type="ECO:0000256" key="2">
    <source>
        <dbReference type="ARBA" id="ARBA00008066"/>
    </source>
</evidence>
<evidence type="ECO:0000256" key="5">
    <source>
        <dbReference type="ARBA" id="ARBA00022692"/>
    </source>
</evidence>
<evidence type="ECO:0000256" key="6">
    <source>
        <dbReference type="ARBA" id="ARBA00022970"/>
    </source>
</evidence>
<feature type="domain" description="Amino acid transporter transmembrane" evidence="10">
    <location>
        <begin position="40"/>
        <end position="239"/>
    </location>
</feature>
<dbReference type="GO" id="GO:0005774">
    <property type="term" value="C:vacuolar membrane"/>
    <property type="evidence" value="ECO:0007669"/>
    <property type="project" value="UniProtKB-SubCell"/>
</dbReference>
<name>A0A7S3SZY1_EMIHU</name>
<dbReference type="GO" id="GO:0005302">
    <property type="term" value="F:L-tyrosine transmembrane transporter activity"/>
    <property type="evidence" value="ECO:0007669"/>
    <property type="project" value="TreeGrafter"/>
</dbReference>